<dbReference type="CDD" id="cd00051">
    <property type="entry name" value="EFh"/>
    <property type="match status" value="1"/>
</dbReference>
<dbReference type="SUPFAM" id="SSF47473">
    <property type="entry name" value="EF-hand"/>
    <property type="match status" value="2"/>
</dbReference>
<evidence type="ECO:0000256" key="10">
    <source>
        <dbReference type="ARBA" id="ARBA00022837"/>
    </source>
</evidence>
<feature type="domain" description="Phorbol-ester/DAG-type" evidence="13">
    <location>
        <begin position="255"/>
        <end position="306"/>
    </location>
</feature>
<dbReference type="CDD" id="cd20851">
    <property type="entry name" value="C1_DGK_typeI_like_rpt2"/>
    <property type="match status" value="1"/>
</dbReference>
<evidence type="ECO:0000256" key="6">
    <source>
        <dbReference type="ARBA" id="ARBA00022741"/>
    </source>
</evidence>
<dbReference type="InterPro" id="IPR029477">
    <property type="entry name" value="DAG_kinase_typeI_N"/>
</dbReference>
<evidence type="ECO:0000256" key="8">
    <source>
        <dbReference type="ARBA" id="ARBA00022777"/>
    </source>
</evidence>
<keyword evidence="4" id="KW-0479">Metal-binding</keyword>
<keyword evidence="8 12" id="KW-0418">Kinase</keyword>
<dbReference type="InterPro" id="IPR000756">
    <property type="entry name" value="Diacylglycerol_kin_accessory"/>
</dbReference>
<dbReference type="OrthoDB" id="242257at2759"/>
<dbReference type="Pfam" id="PF14513">
    <property type="entry name" value="DAG_kinase_N"/>
    <property type="match status" value="1"/>
</dbReference>
<evidence type="ECO:0000256" key="12">
    <source>
        <dbReference type="RuleBase" id="RU361128"/>
    </source>
</evidence>
<dbReference type="InterPro" id="IPR046349">
    <property type="entry name" value="C1-like_sf"/>
</dbReference>
<dbReference type="GO" id="GO:0007200">
    <property type="term" value="P:phospholipase C-activating G protein-coupled receptor signaling pathway"/>
    <property type="evidence" value="ECO:0007669"/>
    <property type="project" value="InterPro"/>
</dbReference>
<comment type="catalytic activity">
    <reaction evidence="1 12">
        <text>a 1,2-diacyl-sn-glycerol + ATP = a 1,2-diacyl-sn-glycero-3-phosphate + ADP + H(+)</text>
        <dbReference type="Rhea" id="RHEA:10272"/>
        <dbReference type="ChEBI" id="CHEBI:15378"/>
        <dbReference type="ChEBI" id="CHEBI:17815"/>
        <dbReference type="ChEBI" id="CHEBI:30616"/>
        <dbReference type="ChEBI" id="CHEBI:58608"/>
        <dbReference type="ChEBI" id="CHEBI:456216"/>
        <dbReference type="EC" id="2.7.1.107"/>
    </reaction>
</comment>
<dbReference type="SMART" id="SM00045">
    <property type="entry name" value="DAGKa"/>
    <property type="match status" value="1"/>
</dbReference>
<dbReference type="InterPro" id="IPR002219">
    <property type="entry name" value="PKC_DAG/PE"/>
</dbReference>
<keyword evidence="5" id="KW-0677">Repeat</keyword>
<dbReference type="InterPro" id="IPR037607">
    <property type="entry name" value="DGK"/>
</dbReference>
<feature type="domain" description="EF-hand" evidence="15">
    <location>
        <begin position="205"/>
        <end position="240"/>
    </location>
</feature>
<feature type="domain" description="Phorbol-ester/DAG-type" evidence="13">
    <location>
        <begin position="319"/>
        <end position="365"/>
    </location>
</feature>
<dbReference type="PANTHER" id="PTHR11255:SF48">
    <property type="entry name" value="DIACYLGLYCEROL KINASE 1"/>
    <property type="match status" value="1"/>
</dbReference>
<dbReference type="InterPro" id="IPR016064">
    <property type="entry name" value="NAD/diacylglycerol_kinase_sf"/>
</dbReference>
<keyword evidence="10" id="KW-0106">Calcium</keyword>
<evidence type="ECO:0000256" key="11">
    <source>
        <dbReference type="ARBA" id="ARBA00022840"/>
    </source>
</evidence>
<evidence type="ECO:0000256" key="1">
    <source>
        <dbReference type="ARBA" id="ARBA00001383"/>
    </source>
</evidence>
<dbReference type="Gene3D" id="3.30.60.20">
    <property type="match status" value="2"/>
</dbReference>
<evidence type="ECO:0000259" key="14">
    <source>
        <dbReference type="PROSITE" id="PS50146"/>
    </source>
</evidence>
<evidence type="ECO:0000256" key="4">
    <source>
        <dbReference type="ARBA" id="ARBA00022723"/>
    </source>
</evidence>
<keyword evidence="3 12" id="KW-0808">Transferase</keyword>
<dbReference type="SUPFAM" id="SSF57889">
    <property type="entry name" value="Cysteine-rich domain"/>
    <property type="match status" value="2"/>
</dbReference>
<sequence>MVLTPEQFSRLSEYASYSNHKVKDMLLDFRPDGKFHCYTVDDGKGNQLINLDGFRVFLSEYFDVELPMDFIEQLFQSFCKPRIKERRTSVLEEALSTVRAKFADNLSKFEKLTFSSEVITLDKIPEEEATEIRGQNLTGIEVRIALKSLFCTLSLLEQDTPQNKLEVVFHVYDSDANGFLDKAEVEGIIEQMMDVARHQQWDTIELEPILRQMMADIDANNDGIVSLDEWRKGGLTNIPLLVLLGIDTEMTEDGTHSWRLRHFNKPTHCNACCSILVGWGGKQGLSCSLCKYTVHERCVKSAAANCIRTFSSRQQDKLYHHWQDANTTAKCARCRASVGAFQGKRCRWCRSYVHHRCMASLAQECDLGTLSYHVLPPTHIFPVFLERKSVSLKGQQWQTSLLQATSPGVHSRPLLVLVNPKSGGKQGIKILQKFTYLLNPRQVYDLSKSGPEPGLELFSTVRDCNVLVCGGDGTIGWVLESMDKMEAQFVHGRPPVSVLPLGTGNDLARCLRWGGGYENESLYKILSQIEKATLVDLDRWFIKISPKESNRKNDKGDSQPYHIINNYFSIGVDASIAHRFHVMREKYPEKFNSRMRNKLWYFELGTSETLSSSCKKLHEHINIHCDGEAVDLGQDYSLEGIALLNIHSIYGGSDLWGKSRKGKPRFAFQISRTNSDEKMLLQSRVQDIGDGLIELVGLESAMQMGQIKAGVGGARRLSQCSTIVIETLKPFPMQIDGEPWMQEPCMIQITHKNQVKLLVAPRKRSSWSLLSRQSTSDDL</sequence>
<proteinExistence type="inferred from homology"/>
<keyword evidence="7" id="KW-0863">Zinc-finger</keyword>
<dbReference type="AlphaFoldDB" id="A0A7I4YBH2"/>
<evidence type="ECO:0000313" key="16">
    <source>
        <dbReference type="Proteomes" id="UP000025227"/>
    </source>
</evidence>
<dbReference type="GO" id="GO:0004143">
    <property type="term" value="F:ATP-dependent diacylglycerol kinase activity"/>
    <property type="evidence" value="ECO:0007669"/>
    <property type="project" value="UniProtKB-EC"/>
</dbReference>
<dbReference type="GO" id="GO:0005509">
    <property type="term" value="F:calcium ion binding"/>
    <property type="evidence" value="ECO:0007669"/>
    <property type="project" value="InterPro"/>
</dbReference>
<organism evidence="16 17">
    <name type="scientific">Haemonchus contortus</name>
    <name type="common">Barber pole worm</name>
    <dbReference type="NCBI Taxonomy" id="6289"/>
    <lineage>
        <taxon>Eukaryota</taxon>
        <taxon>Metazoa</taxon>
        <taxon>Ecdysozoa</taxon>
        <taxon>Nematoda</taxon>
        <taxon>Chromadorea</taxon>
        <taxon>Rhabditida</taxon>
        <taxon>Rhabditina</taxon>
        <taxon>Rhabditomorpha</taxon>
        <taxon>Strongyloidea</taxon>
        <taxon>Trichostrongylidae</taxon>
        <taxon>Haemonchus</taxon>
    </lineage>
</organism>
<dbReference type="PROSITE" id="PS00018">
    <property type="entry name" value="EF_HAND_1"/>
    <property type="match status" value="2"/>
</dbReference>
<keyword evidence="6 12" id="KW-0547">Nucleotide-binding</keyword>
<evidence type="ECO:0000256" key="7">
    <source>
        <dbReference type="ARBA" id="ARBA00022771"/>
    </source>
</evidence>
<dbReference type="Gene3D" id="3.40.50.10330">
    <property type="entry name" value="Probable inorganic polyphosphate/atp-NAD kinase, domain 1"/>
    <property type="match status" value="1"/>
</dbReference>
<dbReference type="Proteomes" id="UP000025227">
    <property type="component" value="Unplaced"/>
</dbReference>
<dbReference type="PROSITE" id="PS00479">
    <property type="entry name" value="ZF_DAG_PE_1"/>
    <property type="match status" value="2"/>
</dbReference>
<evidence type="ECO:0000256" key="5">
    <source>
        <dbReference type="ARBA" id="ARBA00022737"/>
    </source>
</evidence>
<feature type="domain" description="EF-hand" evidence="15">
    <location>
        <begin position="160"/>
        <end position="195"/>
    </location>
</feature>
<dbReference type="InterPro" id="IPR017438">
    <property type="entry name" value="ATP-NAD_kinase_N"/>
</dbReference>
<evidence type="ECO:0000256" key="3">
    <source>
        <dbReference type="ARBA" id="ARBA00022679"/>
    </source>
</evidence>
<evidence type="ECO:0000259" key="13">
    <source>
        <dbReference type="PROSITE" id="PS50081"/>
    </source>
</evidence>
<evidence type="ECO:0000256" key="9">
    <source>
        <dbReference type="ARBA" id="ARBA00022833"/>
    </source>
</evidence>
<dbReference type="Gene3D" id="1.10.238.110">
    <property type="entry name" value="Diacylglycerol kinase alpha"/>
    <property type="match status" value="1"/>
</dbReference>
<evidence type="ECO:0000256" key="2">
    <source>
        <dbReference type="ARBA" id="ARBA00009280"/>
    </source>
</evidence>
<dbReference type="OMA" id="MSTFETR"/>
<dbReference type="PANTHER" id="PTHR11255">
    <property type="entry name" value="DIACYLGLYCEROL KINASE"/>
    <property type="match status" value="1"/>
</dbReference>
<dbReference type="Gene3D" id="1.10.238.10">
    <property type="entry name" value="EF-hand"/>
    <property type="match status" value="1"/>
</dbReference>
<dbReference type="Pfam" id="PF00130">
    <property type="entry name" value="C1_1"/>
    <property type="match status" value="2"/>
</dbReference>
<dbReference type="PROSITE" id="PS50146">
    <property type="entry name" value="DAGK"/>
    <property type="match status" value="1"/>
</dbReference>
<keyword evidence="11 12" id="KW-0067">ATP-binding</keyword>
<dbReference type="SMART" id="SM00109">
    <property type="entry name" value="C1"/>
    <property type="match status" value="2"/>
</dbReference>
<protein>
    <recommendedName>
        <fullName evidence="12">Diacylglycerol kinase</fullName>
        <shortName evidence="12">DAG kinase</shortName>
        <ecNumber evidence="12">2.7.1.107</ecNumber>
    </recommendedName>
</protein>
<dbReference type="SMART" id="SM00054">
    <property type="entry name" value="EFh"/>
    <property type="match status" value="2"/>
</dbReference>
<dbReference type="InterPro" id="IPR002048">
    <property type="entry name" value="EF_hand_dom"/>
</dbReference>
<dbReference type="SMART" id="SM00046">
    <property type="entry name" value="DAGKc"/>
    <property type="match status" value="1"/>
</dbReference>
<dbReference type="SUPFAM" id="SSF111331">
    <property type="entry name" value="NAD kinase/diacylglycerol kinase-like"/>
    <property type="match status" value="1"/>
</dbReference>
<keyword evidence="9" id="KW-0862">Zinc</keyword>
<dbReference type="Pfam" id="PF00781">
    <property type="entry name" value="DAGK_cat"/>
    <property type="match status" value="1"/>
</dbReference>
<dbReference type="EC" id="2.7.1.107" evidence="12"/>
<dbReference type="InterPro" id="IPR018247">
    <property type="entry name" value="EF_Hand_1_Ca_BS"/>
</dbReference>
<dbReference type="CDD" id="cd20799">
    <property type="entry name" value="C1_DGK_typeI_rpt1"/>
    <property type="match status" value="1"/>
</dbReference>
<dbReference type="InterPro" id="IPR011992">
    <property type="entry name" value="EF-hand-dom_pair"/>
</dbReference>
<dbReference type="GO" id="GO:0008270">
    <property type="term" value="F:zinc ion binding"/>
    <property type="evidence" value="ECO:0007669"/>
    <property type="project" value="UniProtKB-KW"/>
</dbReference>
<dbReference type="PROSITE" id="PS50222">
    <property type="entry name" value="EF_HAND_2"/>
    <property type="match status" value="2"/>
</dbReference>
<dbReference type="PROSITE" id="PS50081">
    <property type="entry name" value="ZF_DAG_PE_2"/>
    <property type="match status" value="2"/>
</dbReference>
<accession>A0A7I4YBH2</accession>
<evidence type="ECO:0000313" key="17">
    <source>
        <dbReference type="WBParaSite" id="HCON_00080900-00001"/>
    </source>
</evidence>
<dbReference type="Gene3D" id="2.60.200.40">
    <property type="match status" value="1"/>
</dbReference>
<keyword evidence="16" id="KW-1185">Reference proteome</keyword>
<dbReference type="GO" id="GO:0005524">
    <property type="term" value="F:ATP binding"/>
    <property type="evidence" value="ECO:0007669"/>
    <property type="project" value="UniProtKB-KW"/>
</dbReference>
<feature type="domain" description="DAGKc" evidence="14">
    <location>
        <begin position="409"/>
        <end position="546"/>
    </location>
</feature>
<dbReference type="GO" id="GO:0005886">
    <property type="term" value="C:plasma membrane"/>
    <property type="evidence" value="ECO:0007669"/>
    <property type="project" value="TreeGrafter"/>
</dbReference>
<evidence type="ECO:0000259" key="15">
    <source>
        <dbReference type="PROSITE" id="PS50222"/>
    </source>
</evidence>
<dbReference type="FunFam" id="3.30.60.20:FF:000089">
    <property type="entry name" value="Diacylglycerol kinase"/>
    <property type="match status" value="1"/>
</dbReference>
<dbReference type="InterPro" id="IPR038199">
    <property type="entry name" value="DGK_typeI_N_sf"/>
</dbReference>
<name>A0A7I4YBH2_HAECO</name>
<comment type="similarity">
    <text evidence="2 12">Belongs to the eukaryotic diacylglycerol kinase family.</text>
</comment>
<reference evidence="17" key="1">
    <citation type="submission" date="2020-12" db="UniProtKB">
        <authorList>
            <consortium name="WormBaseParasite"/>
        </authorList>
    </citation>
    <scope>IDENTIFICATION</scope>
    <source>
        <strain evidence="17">MHco3</strain>
    </source>
</reference>
<dbReference type="WBParaSite" id="HCON_00080900-00001">
    <property type="protein sequence ID" value="HCON_00080900-00001"/>
    <property type="gene ID" value="HCON_00080900"/>
</dbReference>
<dbReference type="InterPro" id="IPR001206">
    <property type="entry name" value="Diacylglycerol_kinase_cat_dom"/>
</dbReference>
<dbReference type="Pfam" id="PF00609">
    <property type="entry name" value="DAGK_acc"/>
    <property type="match status" value="1"/>
</dbReference>